<dbReference type="AlphaFoldDB" id="A0A5D0N0S4"/>
<reference evidence="3 4" key="1">
    <citation type="submission" date="2019-08" db="EMBL/GenBank/DDBJ databases">
        <title>Actinomadura sp. nov. CYP1-5 isolated from mountain soil.</title>
        <authorList>
            <person name="Songsumanus A."/>
            <person name="Kuncharoen N."/>
            <person name="Kudo T."/>
            <person name="Yuki M."/>
            <person name="Igarashi Y."/>
            <person name="Tanasupawat S."/>
        </authorList>
    </citation>
    <scope>NUCLEOTIDE SEQUENCE [LARGE SCALE GENOMIC DNA]</scope>
    <source>
        <strain evidence="3 4">JCM 14158</strain>
    </source>
</reference>
<comment type="caution">
    <text evidence="3">The sequence shown here is derived from an EMBL/GenBank/DDBJ whole genome shotgun (WGS) entry which is preliminary data.</text>
</comment>
<dbReference type="Pfam" id="PF00496">
    <property type="entry name" value="SBP_bac_5"/>
    <property type="match status" value="1"/>
</dbReference>
<keyword evidence="4" id="KW-1185">Reference proteome</keyword>
<evidence type="ECO:0000259" key="2">
    <source>
        <dbReference type="Pfam" id="PF00496"/>
    </source>
</evidence>
<organism evidence="3 4">
    <name type="scientific">Actinomadura chibensis</name>
    <dbReference type="NCBI Taxonomy" id="392828"/>
    <lineage>
        <taxon>Bacteria</taxon>
        <taxon>Bacillati</taxon>
        <taxon>Actinomycetota</taxon>
        <taxon>Actinomycetes</taxon>
        <taxon>Streptosporangiales</taxon>
        <taxon>Thermomonosporaceae</taxon>
        <taxon>Actinomadura</taxon>
    </lineage>
</organism>
<evidence type="ECO:0000313" key="3">
    <source>
        <dbReference type="EMBL" id="TYB37989.1"/>
    </source>
</evidence>
<dbReference type="CDD" id="cd00995">
    <property type="entry name" value="PBP2_NikA_DppA_OppA_like"/>
    <property type="match status" value="1"/>
</dbReference>
<dbReference type="Gene3D" id="3.90.76.10">
    <property type="entry name" value="Dipeptide-binding Protein, Domain 1"/>
    <property type="match status" value="1"/>
</dbReference>
<dbReference type="Proteomes" id="UP000323380">
    <property type="component" value="Unassembled WGS sequence"/>
</dbReference>
<proteinExistence type="predicted"/>
<feature type="domain" description="Solute-binding protein family 5" evidence="2">
    <location>
        <begin position="77"/>
        <end position="425"/>
    </location>
</feature>
<evidence type="ECO:0000256" key="1">
    <source>
        <dbReference type="SAM" id="SignalP"/>
    </source>
</evidence>
<feature type="signal peptide" evidence="1">
    <location>
        <begin position="1"/>
        <end position="29"/>
    </location>
</feature>
<dbReference type="SUPFAM" id="SSF53850">
    <property type="entry name" value="Periplasmic binding protein-like II"/>
    <property type="match status" value="1"/>
</dbReference>
<dbReference type="InterPro" id="IPR039424">
    <property type="entry name" value="SBP_5"/>
</dbReference>
<accession>A0A5D0N0S4</accession>
<dbReference type="InterPro" id="IPR000914">
    <property type="entry name" value="SBP_5_dom"/>
</dbReference>
<dbReference type="PANTHER" id="PTHR30290:SF83">
    <property type="entry name" value="ABC TRANSPORTER SUBSTRATE-BINDING PROTEIN"/>
    <property type="match status" value="1"/>
</dbReference>
<gene>
    <name evidence="3" type="ORF">FXF69_41675</name>
</gene>
<dbReference type="GO" id="GO:0015833">
    <property type="term" value="P:peptide transport"/>
    <property type="evidence" value="ECO:0007669"/>
    <property type="project" value="TreeGrafter"/>
</dbReference>
<protein>
    <submittedName>
        <fullName evidence="3">ABC transporter substrate-binding protein</fullName>
    </submittedName>
</protein>
<dbReference type="RefSeq" id="WP_067890402.1">
    <property type="nucleotide sequence ID" value="NZ_VSFG01000017.1"/>
</dbReference>
<dbReference type="Gene3D" id="3.10.105.10">
    <property type="entry name" value="Dipeptide-binding Protein, Domain 3"/>
    <property type="match status" value="1"/>
</dbReference>
<dbReference type="PANTHER" id="PTHR30290">
    <property type="entry name" value="PERIPLASMIC BINDING COMPONENT OF ABC TRANSPORTER"/>
    <property type="match status" value="1"/>
</dbReference>
<dbReference type="EMBL" id="VSFG01000017">
    <property type="protein sequence ID" value="TYB37989.1"/>
    <property type="molecule type" value="Genomic_DNA"/>
</dbReference>
<feature type="chain" id="PRO_5038459703" evidence="1">
    <location>
        <begin position="30"/>
        <end position="508"/>
    </location>
</feature>
<keyword evidence="1" id="KW-0732">Signal</keyword>
<dbReference type="STRING" id="1220554.GCA_001552135_02776"/>
<dbReference type="Gene3D" id="3.40.190.10">
    <property type="entry name" value="Periplasmic binding protein-like II"/>
    <property type="match status" value="1"/>
</dbReference>
<name>A0A5D0N0S4_9ACTN</name>
<sequence>MKSSTRTAALVTGAVAVLLAPVAAFQAWSGDADPRISVGAPAPATLLPGDVRDGTGRMIANAVWTGLVGYDPATGAPVNAAAESVTTPDRKVWTVRLRPGATFQDGTPVTSRSFTGAWTAVLREGWAGSRLFTDVARVKGARTGAAAVPGLKVEDDRTFRVTLDRPLGGFPALLGDPAFFPLPERVLASRDWASYGRAPVGNGPFRVASRTAREVVLAPRGGGRSVVVKAMPDAAAQYAAAESGDLDVATQVPSDRHESMEADFGDRHRVVPGRDVTYLAFPEWERRLGSPNLRHALSMAIDRAAVTDGPLGRQYSPADSLVAPGIRPGHRDGQCRLCVHDSDAAVAALADAGGPTGPLNLWYEAGRGDDAWVKAVADRLRAELKLDARPHPVPDLREALDDKRVDGPFAVHTTAAYPAPVAALTPLLDAGTGFDDGYTADLVRDAERAAAPEDGVISARLAESAMLRDMPAIPLWSRHDHLVWSERVRGVTADAFTGLRLAALRVKD</sequence>
<dbReference type="GO" id="GO:1904680">
    <property type="term" value="F:peptide transmembrane transporter activity"/>
    <property type="evidence" value="ECO:0007669"/>
    <property type="project" value="TreeGrafter"/>
</dbReference>
<evidence type="ECO:0000313" key="4">
    <source>
        <dbReference type="Proteomes" id="UP000323380"/>
    </source>
</evidence>